<feature type="compositionally biased region" description="Polar residues" evidence="1">
    <location>
        <begin position="350"/>
        <end position="361"/>
    </location>
</feature>
<organism evidence="2">
    <name type="scientific">Aureobasidium pullulans</name>
    <name type="common">Black yeast</name>
    <name type="synonym">Pullularia pullulans</name>
    <dbReference type="NCBI Taxonomy" id="5580"/>
    <lineage>
        <taxon>Eukaryota</taxon>
        <taxon>Fungi</taxon>
        <taxon>Dikarya</taxon>
        <taxon>Ascomycota</taxon>
        <taxon>Pezizomycotina</taxon>
        <taxon>Dothideomycetes</taxon>
        <taxon>Dothideomycetidae</taxon>
        <taxon>Dothideales</taxon>
        <taxon>Saccotheciaceae</taxon>
        <taxon>Aureobasidium</taxon>
    </lineage>
</organism>
<feature type="compositionally biased region" description="Basic and acidic residues" evidence="1">
    <location>
        <begin position="215"/>
        <end position="276"/>
    </location>
</feature>
<gene>
    <name evidence="2" type="ORF">D6D13_10453</name>
</gene>
<accession>A0A4S9BY70</accession>
<reference evidence="2" key="1">
    <citation type="submission" date="2018-10" db="EMBL/GenBank/DDBJ databases">
        <title>Fifty Aureobasidium pullulans genomes reveal a recombining polyextremotolerant generalist.</title>
        <authorList>
            <person name="Gostincar C."/>
            <person name="Turk M."/>
            <person name="Zajc J."/>
            <person name="Gunde-Cimerman N."/>
        </authorList>
    </citation>
    <scope>NUCLEOTIDE SEQUENCE [LARGE SCALE GENOMIC DNA]</scope>
    <source>
        <strain evidence="2">EXF-10085</strain>
    </source>
</reference>
<protein>
    <submittedName>
        <fullName evidence="2">Uncharacterized protein</fullName>
    </submittedName>
</protein>
<feature type="compositionally biased region" description="Acidic residues" evidence="1">
    <location>
        <begin position="178"/>
        <end position="194"/>
    </location>
</feature>
<feature type="region of interest" description="Disordered" evidence="1">
    <location>
        <begin position="318"/>
        <end position="416"/>
    </location>
</feature>
<feature type="region of interest" description="Disordered" evidence="1">
    <location>
        <begin position="80"/>
        <end position="157"/>
    </location>
</feature>
<feature type="compositionally biased region" description="Basic and acidic residues" evidence="1">
    <location>
        <begin position="106"/>
        <end position="134"/>
    </location>
</feature>
<evidence type="ECO:0000256" key="1">
    <source>
        <dbReference type="SAM" id="MobiDB-lite"/>
    </source>
</evidence>
<proteinExistence type="predicted"/>
<dbReference type="EMBL" id="QZAS01000087">
    <property type="protein sequence ID" value="THW98878.1"/>
    <property type="molecule type" value="Genomic_DNA"/>
</dbReference>
<feature type="compositionally biased region" description="Basic and acidic residues" evidence="1">
    <location>
        <begin position="285"/>
        <end position="303"/>
    </location>
</feature>
<dbReference type="AlphaFoldDB" id="A0A4S9BY70"/>
<comment type="caution">
    <text evidence="2">The sequence shown here is derived from an EMBL/GenBank/DDBJ whole genome shotgun (WGS) entry which is preliminary data.</text>
</comment>
<feature type="compositionally biased region" description="Basic residues" evidence="1">
    <location>
        <begin position="402"/>
        <end position="416"/>
    </location>
</feature>
<feature type="compositionally biased region" description="Low complexity" evidence="1">
    <location>
        <begin position="362"/>
        <end position="378"/>
    </location>
</feature>
<sequence length="416" mass="45712">MSTHYKITEAIENKQHERIVEYLINQRNFPPIEEIGLVTISKWLKAIDTGSSDNKLSRMRGPLLGHLRAAANTPITLEQQKAHTAKHGENTAEPVLDFPFAKGRGLSKEQEKTRRTQQRNAEKRKAAEAAEKSKLSGVGVKDPPAQDYFNGAQPPGHELSHDEILLLFDPAKAKAEANDEEFMGFSDGDDDDDDAHPGQGTGPLSTGFGATPLADPEKAARKEEKRKVQAAEKEKKAAEAAEEMEKRKATKAAKKEAKASRKAENEKEVAEEEEKRKAAKAAKAAKKEAKASRKAEKEKEKKAAVVAAVYQVLENILNKDESFQPPSPPLFKNGDGRIVEVFSSDEEPTSSESLPTIMSLASTLPTSSIESPSLPSLPAKKESKKRKASYALNDEVEETEKSKKKAKVSKKEKAKR</sequence>
<name>A0A4S9BY70_AURPU</name>
<feature type="region of interest" description="Disordered" evidence="1">
    <location>
        <begin position="177"/>
        <end position="303"/>
    </location>
</feature>
<evidence type="ECO:0000313" key="2">
    <source>
        <dbReference type="EMBL" id="THW98878.1"/>
    </source>
</evidence>